<proteinExistence type="predicted"/>
<evidence type="ECO:0000313" key="6">
    <source>
        <dbReference type="Proteomes" id="UP000294028"/>
    </source>
</evidence>
<evidence type="ECO:0000313" key="5">
    <source>
        <dbReference type="EMBL" id="RYJ08529.1"/>
    </source>
</evidence>
<gene>
    <name evidence="5" type="ORF">ELS19_18655</name>
    <name evidence="4" type="ORF">G3I44_15895</name>
</gene>
<dbReference type="Proteomes" id="UP000465846">
    <property type="component" value="Chromosome"/>
</dbReference>
<reference evidence="4 7" key="2">
    <citation type="submission" date="2020-02" db="EMBL/GenBank/DDBJ databases">
        <title>Whole genome sequence of Halogeometricum borinquense strain wsp4.</title>
        <authorList>
            <person name="Verma D.K."/>
            <person name="Gopal K."/>
            <person name="Prasad E.S."/>
        </authorList>
    </citation>
    <scope>NUCLEOTIDE SEQUENCE [LARGE SCALE GENOMIC DNA]</scope>
    <source>
        <strain evidence="7">wsp4</strain>
        <strain evidence="4">Wsp4</strain>
    </source>
</reference>
<dbReference type="EMBL" id="RZHH01000003">
    <property type="protein sequence ID" value="RYJ08529.1"/>
    <property type="molecule type" value="Genomic_DNA"/>
</dbReference>
<dbReference type="GO" id="GO:0042619">
    <property type="term" value="P:poly-hydroxybutyrate biosynthetic process"/>
    <property type="evidence" value="ECO:0007669"/>
    <property type="project" value="UniProtKB-KW"/>
</dbReference>
<evidence type="ECO:0000256" key="3">
    <source>
        <dbReference type="ARBA" id="ARBA00022752"/>
    </source>
</evidence>
<dbReference type="AlphaFoldDB" id="A0A482T9A6"/>
<keyword evidence="3" id="KW-0583">PHB biosynthesis</keyword>
<dbReference type="GeneID" id="9988944"/>
<reference evidence="5 6" key="1">
    <citation type="submission" date="2018-12" db="EMBL/GenBank/DDBJ databases">
        <title>Genome analysis provides insights into bioremediation potentialities of Halogeometricum borinquense strain N11.</title>
        <authorList>
            <person name="Najjari A."/>
            <person name="Youssef N."/>
            <person name="Fhoula I."/>
            <person name="Ben Dhia O."/>
            <person name="Mahjoubi M."/>
            <person name="Ouzari H.I."/>
            <person name="Cherif A."/>
        </authorList>
    </citation>
    <scope>NUCLEOTIDE SEQUENCE [LARGE SCALE GENOMIC DNA]</scope>
    <source>
        <strain evidence="5 6">N11</strain>
    </source>
</reference>
<dbReference type="EMBL" id="CP048739">
    <property type="protein sequence ID" value="QIB75639.1"/>
    <property type="molecule type" value="Genomic_DNA"/>
</dbReference>
<accession>A0A482T9A6</accession>
<organism evidence="5 6">
    <name type="scientific">Halogeometricum borinquense</name>
    <dbReference type="NCBI Taxonomy" id="60847"/>
    <lineage>
        <taxon>Archaea</taxon>
        <taxon>Methanobacteriati</taxon>
        <taxon>Methanobacteriota</taxon>
        <taxon>Stenosarchaea group</taxon>
        <taxon>Halobacteria</taxon>
        <taxon>Halobacteriales</taxon>
        <taxon>Haloferacaceae</taxon>
        <taxon>Halogeometricum</taxon>
    </lineage>
</organism>
<protein>
    <recommendedName>
        <fullName evidence="2">Poly(3-hydroxyalkanoate) polymerase subunit PhaE</fullName>
    </recommendedName>
</protein>
<dbReference type="Pfam" id="PF09712">
    <property type="entry name" value="PHA_synth_III_E"/>
    <property type="match status" value="1"/>
</dbReference>
<dbReference type="RefSeq" id="WP_006056098.1">
    <property type="nucleotide sequence ID" value="NZ_CP048739.1"/>
</dbReference>
<evidence type="ECO:0000313" key="7">
    <source>
        <dbReference type="Proteomes" id="UP000465846"/>
    </source>
</evidence>
<dbReference type="OMA" id="EFRDIWL"/>
<dbReference type="InterPro" id="IPR010123">
    <property type="entry name" value="PHA_synth_III_E"/>
</dbReference>
<name>A0A482T9A6_9EURY</name>
<evidence type="ECO:0000313" key="4">
    <source>
        <dbReference type="EMBL" id="QIB75639.1"/>
    </source>
</evidence>
<sequence length="184" mass="20686">MNSNSGGESPPGGDWGFEQLREAYMEGFERNIEAQSAFVEAWQDAVDETMLSEEAMQDSIEGYVGAYEVWMDAAEASLSRMSSAYEGKDVDISNFRDIWLEAANDAFKEIASTQGFATMTGQTVEESFGLRGDFGEIQRETLRNLGVPTESDIDEIGERLLEFERRQHKVEQKLDEVLNALEEE</sequence>
<evidence type="ECO:0000256" key="2">
    <source>
        <dbReference type="ARBA" id="ARBA00019066"/>
    </source>
</evidence>
<dbReference type="Proteomes" id="UP000294028">
    <property type="component" value="Unassembled WGS sequence"/>
</dbReference>
<comment type="pathway">
    <text evidence="1">Biopolymer metabolism; poly-(R)-3-hydroxybutanoate biosynthesis.</text>
</comment>
<dbReference type="UniPathway" id="UPA00917"/>
<evidence type="ECO:0000256" key="1">
    <source>
        <dbReference type="ARBA" id="ARBA00004683"/>
    </source>
</evidence>